<proteinExistence type="predicted"/>
<comment type="caution">
    <text evidence="3">The sequence shown here is derived from an EMBL/GenBank/DDBJ whole genome shotgun (WGS) entry which is preliminary data.</text>
</comment>
<sequence>MATIAAATALLLSAGASASSLLAANETVHICPTVTGSECILMSHGACALLNNDFFRLQALYSEENAFCTLFEQEECDGNTLPFIWYGGASSGYMTGSKDGSYKSLQCKRISDASADVSQTSKSPRAESTPVRQEEDLGTGSYCVNKVDAPAARSDRQCFDASQCNDLSSQFFQSMYTAWPDQNLACIVYSDYGCHDTALTTAWTKWTTLTEPQVAQYKQLGSFACSPSGHAARGAPHLEIRATDGDGIESSDAQLLRPISPASFWIPIPHRTEQGRDLEKFPTQDGHANDNVITLDGEELPRSTQLSPVLIYSDAHGWRLIHKNTSSSRLPTDVKVLCEPEGNGGFLCEDSSENRAESATPASLRLSRSAQNSPVLVYSTMHGWLAYDNATVPDPLPSDMTVLCNQDGETQFRCESVNQKHDNAAALSDPAAPSFARAATMDIPRSGHELTPPGVKPPFPAPPKQPPVAPEAKVHEGRTPTATVTITVFLPTVTPESALLPPSDKSVGFNGGPGPVDLPLEMVNLRKEVATPTTTSTVSVFLPTLSRTTLLTARMPKISCTTLLGGLACGGVEGLLPRGTGDVVPRSTARGTFDGITGFGPGR</sequence>
<feature type="region of interest" description="Disordered" evidence="1">
    <location>
        <begin position="113"/>
        <end position="134"/>
    </location>
</feature>
<dbReference type="AlphaFoldDB" id="A0AAN7TGN1"/>
<keyword evidence="2" id="KW-0732">Signal</keyword>
<dbReference type="EMBL" id="JAVRRL010000019">
    <property type="protein sequence ID" value="KAK5114186.1"/>
    <property type="molecule type" value="Genomic_DNA"/>
</dbReference>
<feature type="chain" id="PRO_5042998030" evidence="2">
    <location>
        <begin position="19"/>
        <end position="603"/>
    </location>
</feature>
<accession>A0AAN7TGN1</accession>
<protein>
    <submittedName>
        <fullName evidence="3">Uncharacterized protein</fullName>
    </submittedName>
</protein>
<organism evidence="3 4">
    <name type="scientific">Meristemomyces frigidus</name>
    <dbReference type="NCBI Taxonomy" id="1508187"/>
    <lineage>
        <taxon>Eukaryota</taxon>
        <taxon>Fungi</taxon>
        <taxon>Dikarya</taxon>
        <taxon>Ascomycota</taxon>
        <taxon>Pezizomycotina</taxon>
        <taxon>Dothideomycetes</taxon>
        <taxon>Dothideomycetidae</taxon>
        <taxon>Mycosphaerellales</taxon>
        <taxon>Teratosphaeriaceae</taxon>
        <taxon>Meristemomyces</taxon>
    </lineage>
</organism>
<dbReference type="Proteomes" id="UP001310890">
    <property type="component" value="Unassembled WGS sequence"/>
</dbReference>
<evidence type="ECO:0000313" key="3">
    <source>
        <dbReference type="EMBL" id="KAK5114186.1"/>
    </source>
</evidence>
<evidence type="ECO:0000313" key="4">
    <source>
        <dbReference type="Proteomes" id="UP001310890"/>
    </source>
</evidence>
<reference evidence="3" key="1">
    <citation type="submission" date="2023-08" db="EMBL/GenBank/DDBJ databases">
        <title>Black Yeasts Isolated from many extreme environments.</title>
        <authorList>
            <person name="Coleine C."/>
            <person name="Stajich J.E."/>
            <person name="Selbmann L."/>
        </authorList>
    </citation>
    <scope>NUCLEOTIDE SEQUENCE</scope>
    <source>
        <strain evidence="3">CCFEE 5401</strain>
    </source>
</reference>
<name>A0AAN7TGN1_9PEZI</name>
<evidence type="ECO:0000256" key="2">
    <source>
        <dbReference type="SAM" id="SignalP"/>
    </source>
</evidence>
<gene>
    <name evidence="3" type="ORF">LTR62_002756</name>
</gene>
<evidence type="ECO:0000256" key="1">
    <source>
        <dbReference type="SAM" id="MobiDB-lite"/>
    </source>
</evidence>
<feature type="signal peptide" evidence="2">
    <location>
        <begin position="1"/>
        <end position="18"/>
    </location>
</feature>